<accession>A0A9N9TR67</accession>
<keyword evidence="2" id="KW-0732">Signal</keyword>
<feature type="signal peptide" evidence="2">
    <location>
        <begin position="1"/>
        <end position="26"/>
    </location>
</feature>
<evidence type="ECO:0000259" key="3">
    <source>
        <dbReference type="PROSITE" id="PS50940"/>
    </source>
</evidence>
<dbReference type="PROSITE" id="PS50940">
    <property type="entry name" value="CHIT_BIND_II"/>
    <property type="match status" value="1"/>
</dbReference>
<feature type="compositionally biased region" description="Acidic residues" evidence="1">
    <location>
        <begin position="317"/>
        <end position="331"/>
    </location>
</feature>
<feature type="compositionally biased region" description="Basic and acidic residues" evidence="1">
    <location>
        <begin position="418"/>
        <end position="430"/>
    </location>
</feature>
<dbReference type="PANTHER" id="PTHR22933:SF40">
    <property type="entry name" value="CUTICULAR PROTEIN ANALOGOUS TO PERITROPHINS 1-H"/>
    <property type="match status" value="1"/>
</dbReference>
<evidence type="ECO:0000313" key="5">
    <source>
        <dbReference type="Proteomes" id="UP001153712"/>
    </source>
</evidence>
<sequence>MKRPLGLWILLSAGILWVNTIRDVHGARATSLVFAKSSTSTTTSTASPSESESSDEEPNTTETAPEGTSNVTKPVLTGIPQIDYIWDPNLPKELNGYNLSDYPFYERVPENITFKCDGLHDGFYASVVHKCQVYHQCLFGTRYDFLCANYTAFDQKTFICHFASEVDCNNSKKFWHRNDALYQAATTTTSKPVIIYTTPAAPALPAIAAPPAAAVAPVAPVLDQRRLVGRPYRRRRPYYDYYDDYYDDFYYDDRPRSRGRKRPRPRPRPYYEDYEDDYEDERYERRGGGGGRRTENRRPYERRPTRGRQKTRPRYDYDDEEDEEDKYEDDTSTSRRKPLETNKNAKRRPVEKTSKDKKEPPKQETNKTIVKPSSGTIYDRPRIAPKIKPPVPKNEANKYAYKSVSTTRKTPEYEDVYEEIKPKTTEEPVKIKPNKTQTSTQPSTKKPTDDYYYDYEDDEDFYPTSKEMMKEKDSKTTTSTTTTTTSTTTTTTTTTTPAPVEFSDHLSQFDQPVIIRLVKRPFLPSRGGNPFAARGLQPVGVHAVTKSTESSTKQVHDFTESDFRPIPSTSSKIRDNKEEYGMESTHRQQTIKQYKNPLDINVEDYDVTLNDALNPTLPNLPVRAYPTGFEVQNNYQNNNYQKNRYSDQTVAPATSDYVFRNKQQVPRGSIREQPVQSNANYRGGYYSVIEDNYRPRQTQNTQFLPGCKVYHHCLFGNRYDFLCANYTAFDQTLFNCNFVSKVDCKNSKNFWSRNDALYKEKPTEPPPALVYSYYTQAPPSAVGPSRRNPLLRRIPQPNVSPVQAETNAAPPPPQPTHNPQAPLEVLTPQIPVEVPLAVMPRRRPARLRPFYDYYYDYEEPPYYRRKRPRPARPYYDDEYDYYEDRYERRGDLRRRRPYNRPMRRYQGTRDKYEDEEYEMYDELEGEEPRRRKSNRGGAVSASRNKPRRQSTRKQHTGKTNRKQPDYYYDEEYDDEPVNKKPLSESSKNRPANRRPAVEYEEEEDNPRVHKRDDDKTIIKPTSGTIFDRPRVAPKVNLPVPKNVADKYSYKAMNAKNKEPTSDEYSYAVGKSTEKSTTPDNHDVTTMRGNFKRPYLTRRPANSNSQEGTTTNRRTKNEDEIQESKASVRVKIPAEEAGAQKDGKRQQDRRTLSRINMYKSRHSLSMSEEQDADAEDLTEIDDSINEA</sequence>
<gene>
    <name evidence="4" type="ORF">PHYEVI_LOCUS9361</name>
</gene>
<proteinExistence type="predicted"/>
<feature type="region of interest" description="Disordered" evidence="1">
    <location>
        <begin position="919"/>
        <end position="1037"/>
    </location>
</feature>
<feature type="compositionally biased region" description="Acidic residues" evidence="1">
    <location>
        <begin position="451"/>
        <end position="461"/>
    </location>
</feature>
<feature type="compositionally biased region" description="Basic residues" evidence="1">
    <location>
        <begin position="257"/>
        <end position="267"/>
    </location>
</feature>
<name>A0A9N9TR67_PHYSR</name>
<dbReference type="Proteomes" id="UP001153712">
    <property type="component" value="Chromosome 6"/>
</dbReference>
<dbReference type="Pfam" id="PF01607">
    <property type="entry name" value="CBM_14"/>
    <property type="match status" value="1"/>
</dbReference>
<feature type="compositionally biased region" description="Acidic residues" evidence="1">
    <location>
        <begin position="1167"/>
        <end position="1186"/>
    </location>
</feature>
<feature type="compositionally biased region" description="Low complexity" evidence="1">
    <location>
        <begin position="435"/>
        <end position="445"/>
    </location>
</feature>
<feature type="domain" description="Chitin-binding type-2" evidence="3">
    <location>
        <begin position="113"/>
        <end position="170"/>
    </location>
</feature>
<evidence type="ECO:0000313" key="4">
    <source>
        <dbReference type="EMBL" id="CAG9863061.1"/>
    </source>
</evidence>
<keyword evidence="5" id="KW-1185">Reference proteome</keyword>
<feature type="region of interest" description="Disordered" evidence="1">
    <location>
        <begin position="1054"/>
        <end position="1186"/>
    </location>
</feature>
<dbReference type="EMBL" id="OU900099">
    <property type="protein sequence ID" value="CAG9863061.1"/>
    <property type="molecule type" value="Genomic_DNA"/>
</dbReference>
<feature type="compositionally biased region" description="Basic and acidic residues" evidence="1">
    <location>
        <begin position="1005"/>
        <end position="1017"/>
    </location>
</feature>
<feature type="compositionally biased region" description="Low complexity" evidence="1">
    <location>
        <begin position="476"/>
        <end position="496"/>
    </location>
</feature>
<evidence type="ECO:0000256" key="1">
    <source>
        <dbReference type="SAM" id="MobiDB-lite"/>
    </source>
</evidence>
<feature type="compositionally biased region" description="Basic residues" evidence="1">
    <location>
        <begin position="944"/>
        <end position="961"/>
    </location>
</feature>
<feature type="compositionally biased region" description="Basic and acidic residues" evidence="1">
    <location>
        <begin position="1131"/>
        <end position="1150"/>
    </location>
</feature>
<feature type="compositionally biased region" description="Acidic residues" evidence="1">
    <location>
        <begin position="272"/>
        <end position="281"/>
    </location>
</feature>
<dbReference type="GO" id="GO:0008061">
    <property type="term" value="F:chitin binding"/>
    <property type="evidence" value="ECO:0007669"/>
    <property type="project" value="InterPro"/>
</dbReference>
<protein>
    <recommendedName>
        <fullName evidence="3">Chitin-binding type-2 domain-containing protein</fullName>
    </recommendedName>
</protein>
<dbReference type="Gene3D" id="2.170.140.10">
    <property type="entry name" value="Chitin binding domain"/>
    <property type="match status" value="1"/>
</dbReference>
<dbReference type="SUPFAM" id="SSF57625">
    <property type="entry name" value="Invertebrate chitin-binding proteins"/>
    <property type="match status" value="2"/>
</dbReference>
<organism evidence="4 5">
    <name type="scientific">Phyllotreta striolata</name>
    <name type="common">Striped flea beetle</name>
    <name type="synonym">Crioceris striolata</name>
    <dbReference type="NCBI Taxonomy" id="444603"/>
    <lineage>
        <taxon>Eukaryota</taxon>
        <taxon>Metazoa</taxon>
        <taxon>Ecdysozoa</taxon>
        <taxon>Arthropoda</taxon>
        <taxon>Hexapoda</taxon>
        <taxon>Insecta</taxon>
        <taxon>Pterygota</taxon>
        <taxon>Neoptera</taxon>
        <taxon>Endopterygota</taxon>
        <taxon>Coleoptera</taxon>
        <taxon>Polyphaga</taxon>
        <taxon>Cucujiformia</taxon>
        <taxon>Chrysomeloidea</taxon>
        <taxon>Chrysomelidae</taxon>
        <taxon>Galerucinae</taxon>
        <taxon>Alticini</taxon>
        <taxon>Phyllotreta</taxon>
    </lineage>
</organism>
<feature type="compositionally biased region" description="Polar residues" evidence="1">
    <location>
        <begin position="1099"/>
        <end position="1111"/>
    </location>
</feature>
<feature type="compositionally biased region" description="Polar residues" evidence="1">
    <location>
        <begin position="366"/>
        <end position="376"/>
    </location>
</feature>
<dbReference type="PANTHER" id="PTHR22933">
    <property type="entry name" value="FI18007P1-RELATED"/>
    <property type="match status" value="1"/>
</dbReference>
<dbReference type="InterPro" id="IPR002557">
    <property type="entry name" value="Chitin-bd_dom"/>
</dbReference>
<feature type="region of interest" description="Disordered" evidence="1">
    <location>
        <begin position="801"/>
        <end position="822"/>
    </location>
</feature>
<feature type="compositionally biased region" description="Basic and acidic residues" evidence="1">
    <location>
        <begin position="348"/>
        <end position="365"/>
    </location>
</feature>
<dbReference type="SMART" id="SM00494">
    <property type="entry name" value="ChtBD2"/>
    <property type="match status" value="2"/>
</dbReference>
<dbReference type="GO" id="GO:0005576">
    <property type="term" value="C:extracellular region"/>
    <property type="evidence" value="ECO:0007669"/>
    <property type="project" value="InterPro"/>
</dbReference>
<dbReference type="AlphaFoldDB" id="A0A9N9TR67"/>
<evidence type="ECO:0000256" key="2">
    <source>
        <dbReference type="SAM" id="SignalP"/>
    </source>
</evidence>
<feature type="compositionally biased region" description="Basic and acidic residues" evidence="1">
    <location>
        <begin position="554"/>
        <end position="563"/>
    </location>
</feature>
<feature type="region of interest" description="Disordered" evidence="1">
    <location>
        <begin position="252"/>
        <end position="499"/>
    </location>
</feature>
<feature type="compositionally biased region" description="Basic and acidic residues" evidence="1">
    <location>
        <begin position="282"/>
        <end position="304"/>
    </location>
</feature>
<reference evidence="4" key="1">
    <citation type="submission" date="2022-01" db="EMBL/GenBank/DDBJ databases">
        <authorList>
            <person name="King R."/>
        </authorList>
    </citation>
    <scope>NUCLEOTIDE SEQUENCE</scope>
</reference>
<dbReference type="InterPro" id="IPR052976">
    <property type="entry name" value="Scoloptoxin-like"/>
</dbReference>
<dbReference type="OrthoDB" id="3360904at2759"/>
<dbReference type="InterPro" id="IPR036508">
    <property type="entry name" value="Chitin-bd_dom_sf"/>
</dbReference>
<feature type="region of interest" description="Disordered" evidence="1">
    <location>
        <begin position="547"/>
        <end position="572"/>
    </location>
</feature>
<feature type="compositionally biased region" description="Low complexity" evidence="1">
    <location>
        <begin position="39"/>
        <end position="51"/>
    </location>
</feature>
<feature type="chain" id="PRO_5040237394" description="Chitin-binding type-2 domain-containing protein" evidence="2">
    <location>
        <begin position="27"/>
        <end position="1186"/>
    </location>
</feature>
<feature type="region of interest" description="Disordered" evidence="1">
    <location>
        <begin position="39"/>
        <end position="73"/>
    </location>
</feature>